<dbReference type="Gene3D" id="3.60.40.10">
    <property type="entry name" value="PPM-type phosphatase domain"/>
    <property type="match status" value="1"/>
</dbReference>
<feature type="compositionally biased region" description="Polar residues" evidence="1">
    <location>
        <begin position="258"/>
        <end position="271"/>
    </location>
</feature>
<dbReference type="AlphaFoldDB" id="A0A392MKV1"/>
<protein>
    <recommendedName>
        <fullName evidence="2">PPM-type phosphatase domain-containing protein</fullName>
    </recommendedName>
</protein>
<feature type="domain" description="PPM-type phosphatase" evidence="2">
    <location>
        <begin position="1"/>
        <end position="224"/>
    </location>
</feature>
<evidence type="ECO:0000259" key="2">
    <source>
        <dbReference type="PROSITE" id="PS51746"/>
    </source>
</evidence>
<reference evidence="3 4" key="1">
    <citation type="journal article" date="2018" name="Front. Plant Sci.">
        <title>Red Clover (Trifolium pratense) and Zigzag Clover (T. medium) - A Picture of Genomic Similarities and Differences.</title>
        <authorList>
            <person name="Dluhosova J."/>
            <person name="Istvanek J."/>
            <person name="Nedelnik J."/>
            <person name="Repkova J."/>
        </authorList>
    </citation>
    <scope>NUCLEOTIDE SEQUENCE [LARGE SCALE GENOMIC DNA]</scope>
    <source>
        <strain evidence="4">cv. 10/8</strain>
        <tissue evidence="3">Leaf</tissue>
    </source>
</reference>
<dbReference type="Proteomes" id="UP000265520">
    <property type="component" value="Unassembled WGS sequence"/>
</dbReference>
<accession>A0A392MKV1</accession>
<proteinExistence type="predicted"/>
<comment type="caution">
    <text evidence="3">The sequence shown here is derived from an EMBL/GenBank/DDBJ whole genome shotgun (WGS) entry which is preliminary data.</text>
</comment>
<evidence type="ECO:0000313" key="4">
    <source>
        <dbReference type="Proteomes" id="UP000265520"/>
    </source>
</evidence>
<dbReference type="InterPro" id="IPR036457">
    <property type="entry name" value="PPM-type-like_dom_sf"/>
</dbReference>
<dbReference type="EMBL" id="LXQA010012600">
    <property type="protein sequence ID" value="MCH87629.1"/>
    <property type="molecule type" value="Genomic_DNA"/>
</dbReference>
<keyword evidence="4" id="KW-1185">Reference proteome</keyword>
<gene>
    <name evidence="3" type="ORF">A2U01_0008505</name>
</gene>
<dbReference type="CDD" id="cd00143">
    <property type="entry name" value="PP2Cc"/>
    <property type="match status" value="1"/>
</dbReference>
<dbReference type="PANTHER" id="PTHR47992">
    <property type="entry name" value="PROTEIN PHOSPHATASE"/>
    <property type="match status" value="1"/>
</dbReference>
<dbReference type="PROSITE" id="PS51746">
    <property type="entry name" value="PPM_2"/>
    <property type="match status" value="1"/>
</dbReference>
<dbReference type="SUPFAM" id="SSF81606">
    <property type="entry name" value="PP2C-like"/>
    <property type="match status" value="1"/>
</dbReference>
<evidence type="ECO:0000313" key="3">
    <source>
        <dbReference type="EMBL" id="MCH87629.1"/>
    </source>
</evidence>
<dbReference type="InterPro" id="IPR001932">
    <property type="entry name" value="PPM-type_phosphatase-like_dom"/>
</dbReference>
<evidence type="ECO:0000256" key="1">
    <source>
        <dbReference type="SAM" id="MobiDB-lite"/>
    </source>
</evidence>
<name>A0A392MKV1_9FABA</name>
<dbReference type="Pfam" id="PF00481">
    <property type="entry name" value="PP2C"/>
    <property type="match status" value="1"/>
</dbReference>
<feature type="region of interest" description="Disordered" evidence="1">
    <location>
        <begin position="257"/>
        <end position="282"/>
    </location>
</feature>
<feature type="non-terminal residue" evidence="3">
    <location>
        <position position="282"/>
    </location>
</feature>
<dbReference type="SMART" id="SM00332">
    <property type="entry name" value="PP2Cc"/>
    <property type="match status" value="1"/>
</dbReference>
<organism evidence="3 4">
    <name type="scientific">Trifolium medium</name>
    <dbReference type="NCBI Taxonomy" id="97028"/>
    <lineage>
        <taxon>Eukaryota</taxon>
        <taxon>Viridiplantae</taxon>
        <taxon>Streptophyta</taxon>
        <taxon>Embryophyta</taxon>
        <taxon>Tracheophyta</taxon>
        <taxon>Spermatophyta</taxon>
        <taxon>Magnoliopsida</taxon>
        <taxon>eudicotyledons</taxon>
        <taxon>Gunneridae</taxon>
        <taxon>Pentapetalae</taxon>
        <taxon>rosids</taxon>
        <taxon>fabids</taxon>
        <taxon>Fabales</taxon>
        <taxon>Fabaceae</taxon>
        <taxon>Papilionoideae</taxon>
        <taxon>50 kb inversion clade</taxon>
        <taxon>NPAAA clade</taxon>
        <taxon>Hologalegina</taxon>
        <taxon>IRL clade</taxon>
        <taxon>Trifolieae</taxon>
        <taxon>Trifolium</taxon>
    </lineage>
</organism>
<sequence length="282" mass="31849">MSEDIIKRAFSSVENTFMEYVKNTYQNDQTRIEDGSCCIASIIWGRTLYIANLGDSRAVLGSNASTFKTLHIEQLTNDHSVSNEAIREELQARNPYDSEVVMYCEETWNKGNIKVNRSIGYAHFKDHPINSLRRLPEIEQITQVLVSAKPELHSRKIRKGDRFLILASHGFWNFMTNENAANIVNRNPRDEIAKRLLSAALEKATEKRGAKGVYDDMIIIVLFFSEGLSQRKEEDTPKTVVLHEGPSYLSNIIMASGKSDQSRLSPTSSIPNPRASVPTLTQ</sequence>
<dbReference type="GO" id="GO:0004722">
    <property type="term" value="F:protein serine/threonine phosphatase activity"/>
    <property type="evidence" value="ECO:0007669"/>
    <property type="project" value="InterPro"/>
</dbReference>
<dbReference type="InterPro" id="IPR015655">
    <property type="entry name" value="PP2C"/>
</dbReference>